<name>A0A4X2MFK8_VOMUR</name>
<dbReference type="InterPro" id="IPR007110">
    <property type="entry name" value="Ig-like_dom"/>
</dbReference>
<protein>
    <recommendedName>
        <fullName evidence="7">Ig-like domain-containing protein</fullName>
    </recommendedName>
</protein>
<keyword evidence="2" id="KW-0732">Signal</keyword>
<evidence type="ECO:0000256" key="6">
    <source>
        <dbReference type="ARBA" id="ARBA00023319"/>
    </source>
</evidence>
<dbReference type="Gene3D" id="2.60.40.10">
    <property type="entry name" value="Immunoglobulins"/>
    <property type="match status" value="1"/>
</dbReference>
<proteinExistence type="predicted"/>
<evidence type="ECO:0000313" key="8">
    <source>
        <dbReference type="Ensembl" id="ENSVURP00010032595.1"/>
    </source>
</evidence>
<dbReference type="GO" id="GO:0050863">
    <property type="term" value="P:regulation of T cell activation"/>
    <property type="evidence" value="ECO:0007669"/>
    <property type="project" value="UniProtKB-ARBA"/>
</dbReference>
<dbReference type="GO" id="GO:0050852">
    <property type="term" value="P:T cell receptor signaling pathway"/>
    <property type="evidence" value="ECO:0007669"/>
    <property type="project" value="TreeGrafter"/>
</dbReference>
<evidence type="ECO:0000256" key="1">
    <source>
        <dbReference type="ARBA" id="ARBA00004370"/>
    </source>
</evidence>
<evidence type="ECO:0000256" key="2">
    <source>
        <dbReference type="ARBA" id="ARBA00022729"/>
    </source>
</evidence>
<evidence type="ECO:0000256" key="4">
    <source>
        <dbReference type="ARBA" id="ARBA00023157"/>
    </source>
</evidence>
<reference evidence="8" key="2">
    <citation type="submission" date="2025-08" db="UniProtKB">
        <authorList>
            <consortium name="Ensembl"/>
        </authorList>
    </citation>
    <scope>IDENTIFICATION</scope>
</reference>
<reference evidence="9" key="1">
    <citation type="submission" date="2018-12" db="EMBL/GenBank/DDBJ databases">
        <authorList>
            <person name="Yazar S."/>
        </authorList>
    </citation>
    <scope>NUCLEOTIDE SEQUENCE [LARGE SCALE GENOMIC DNA]</scope>
</reference>
<organism evidence="8 9">
    <name type="scientific">Vombatus ursinus</name>
    <name type="common">Common wombat</name>
    <dbReference type="NCBI Taxonomy" id="29139"/>
    <lineage>
        <taxon>Eukaryota</taxon>
        <taxon>Metazoa</taxon>
        <taxon>Chordata</taxon>
        <taxon>Craniata</taxon>
        <taxon>Vertebrata</taxon>
        <taxon>Euteleostomi</taxon>
        <taxon>Mammalia</taxon>
        <taxon>Metatheria</taxon>
        <taxon>Diprotodontia</taxon>
        <taxon>Vombatidae</taxon>
        <taxon>Vombatus</taxon>
    </lineage>
</organism>
<dbReference type="GO" id="GO:1903037">
    <property type="term" value="P:regulation of leukocyte cell-cell adhesion"/>
    <property type="evidence" value="ECO:0007669"/>
    <property type="project" value="UniProtKB-ARBA"/>
</dbReference>
<dbReference type="FunFam" id="2.60.40.10:FF:000142">
    <property type="entry name" value="V-set domain-containing T-cell activation inhibitor 1"/>
    <property type="match status" value="1"/>
</dbReference>
<dbReference type="GO" id="GO:0001817">
    <property type="term" value="P:regulation of cytokine production"/>
    <property type="evidence" value="ECO:0007669"/>
    <property type="project" value="TreeGrafter"/>
</dbReference>
<keyword evidence="4" id="KW-1015">Disulfide bond</keyword>
<dbReference type="Proteomes" id="UP000314987">
    <property type="component" value="Unassembled WGS sequence"/>
</dbReference>
<dbReference type="PROSITE" id="PS50835">
    <property type="entry name" value="IG_LIKE"/>
    <property type="match status" value="1"/>
</dbReference>
<feature type="domain" description="Ig-like" evidence="7">
    <location>
        <begin position="1"/>
        <end position="62"/>
    </location>
</feature>
<dbReference type="AlphaFoldDB" id="A0A4X2MFK8"/>
<keyword evidence="6" id="KW-0393">Immunoglobulin domain</keyword>
<dbReference type="SUPFAM" id="SSF48726">
    <property type="entry name" value="Immunoglobulin"/>
    <property type="match status" value="1"/>
</dbReference>
<dbReference type="Ensembl" id="ENSVURT00010037105.1">
    <property type="protein sequence ID" value="ENSVURP00010032595.1"/>
    <property type="gene ID" value="ENSVURG00010024853.1"/>
</dbReference>
<reference evidence="8" key="3">
    <citation type="submission" date="2025-09" db="UniProtKB">
        <authorList>
            <consortium name="Ensembl"/>
        </authorList>
    </citation>
    <scope>IDENTIFICATION</scope>
</reference>
<sequence length="95" mass="11040">MEVIWFQSTRVVYHYRDGEDLFGDQAPNYHTRTELVRDAITNGNATLNIWDVRLLDAGRYKCLFEDGFHQEFLGTLLSTVWLLANSCKDSSPQRL</sequence>
<keyword evidence="5" id="KW-0325">Glycoprotein</keyword>
<dbReference type="PANTHER" id="PTHR24100">
    <property type="entry name" value="BUTYROPHILIN"/>
    <property type="match status" value="1"/>
</dbReference>
<dbReference type="InterPro" id="IPR050504">
    <property type="entry name" value="IgSF_BTN/MOG"/>
</dbReference>
<dbReference type="GO" id="GO:0005102">
    <property type="term" value="F:signaling receptor binding"/>
    <property type="evidence" value="ECO:0007669"/>
    <property type="project" value="TreeGrafter"/>
</dbReference>
<evidence type="ECO:0000259" key="7">
    <source>
        <dbReference type="PROSITE" id="PS50835"/>
    </source>
</evidence>
<dbReference type="InterPro" id="IPR036179">
    <property type="entry name" value="Ig-like_dom_sf"/>
</dbReference>
<keyword evidence="9" id="KW-1185">Reference proteome</keyword>
<evidence type="ECO:0000256" key="5">
    <source>
        <dbReference type="ARBA" id="ARBA00023180"/>
    </source>
</evidence>
<dbReference type="InterPro" id="IPR013783">
    <property type="entry name" value="Ig-like_fold"/>
</dbReference>
<evidence type="ECO:0000313" key="9">
    <source>
        <dbReference type="Proteomes" id="UP000314987"/>
    </source>
</evidence>
<comment type="subcellular location">
    <subcellularLocation>
        <location evidence="1">Membrane</location>
    </subcellularLocation>
</comment>
<dbReference type="GO" id="GO:0009897">
    <property type="term" value="C:external side of plasma membrane"/>
    <property type="evidence" value="ECO:0007669"/>
    <property type="project" value="TreeGrafter"/>
</dbReference>
<dbReference type="PANTHER" id="PTHR24100:SF149">
    <property type="entry name" value="BG-LIKE ANTIGEN 1-RELATED"/>
    <property type="match status" value="1"/>
</dbReference>
<dbReference type="OMA" id="NATLNIW"/>
<evidence type="ECO:0000256" key="3">
    <source>
        <dbReference type="ARBA" id="ARBA00023136"/>
    </source>
</evidence>
<dbReference type="GeneTree" id="ENSGT00940000153527"/>
<accession>A0A4X2MFK8</accession>
<keyword evidence="3" id="KW-0472">Membrane</keyword>